<feature type="domain" description="Sulfatase-modifying factor enzyme-like" evidence="1">
    <location>
        <begin position="60"/>
        <end position="247"/>
    </location>
</feature>
<dbReference type="Gene3D" id="3.90.1580.10">
    <property type="entry name" value="paralog of FGE (formylglycine-generating enzyme)"/>
    <property type="match status" value="1"/>
</dbReference>
<dbReference type="OrthoDB" id="9768004at2"/>
<dbReference type="InterPro" id="IPR042095">
    <property type="entry name" value="SUMF_sf"/>
</dbReference>
<dbReference type="Pfam" id="PF03781">
    <property type="entry name" value="FGE-sulfatase"/>
    <property type="match status" value="1"/>
</dbReference>
<dbReference type="PANTHER" id="PTHR23150">
    <property type="entry name" value="SULFATASE MODIFYING FACTOR 1, 2"/>
    <property type="match status" value="1"/>
</dbReference>
<dbReference type="InterPro" id="IPR005532">
    <property type="entry name" value="SUMF_dom"/>
</dbReference>
<dbReference type="InterPro" id="IPR016187">
    <property type="entry name" value="CTDL_fold"/>
</dbReference>
<dbReference type="GO" id="GO:0120147">
    <property type="term" value="F:formylglycine-generating oxidase activity"/>
    <property type="evidence" value="ECO:0007669"/>
    <property type="project" value="TreeGrafter"/>
</dbReference>
<dbReference type="STRING" id="282197.SAMN04488517_101677"/>
<evidence type="ECO:0000259" key="1">
    <source>
        <dbReference type="Pfam" id="PF03781"/>
    </source>
</evidence>
<sequence length="257" mass="27128">MKTPAAKSFRLQAALAATVLAAAGTIGGAVLLTRGPAGDLSLLPDTVPVAVTLAESDGPRPLWVQRDEVTVAQWNACFDAGGCGFGLPVRSGSDAATTPATGLSYPDTQQYTAWISDRTGHPFRLPDLAEWEVLAASVLHDDPDPIFTDPNMSWASSYLLDGRQDRVLRPSGAFSTSADGVRDLDGSVWEWTTDCYAGSAGEVDPDRCPAFWVGGEHLSAIPFLERDPARGGCAVGAPPAHLGMRLVTDREPPTPRS</sequence>
<accession>A0A0M6XPZ3</accession>
<dbReference type="Proteomes" id="UP000048908">
    <property type="component" value="Unassembled WGS sequence"/>
</dbReference>
<name>A0A0M6XPZ3_9RHOB</name>
<dbReference type="AlphaFoldDB" id="A0A0M6XPZ3"/>
<keyword evidence="3" id="KW-1185">Reference proteome</keyword>
<evidence type="ECO:0000313" key="3">
    <source>
        <dbReference type="Proteomes" id="UP000048908"/>
    </source>
</evidence>
<gene>
    <name evidence="2" type="ORF">JAN5088_01514</name>
</gene>
<protein>
    <submittedName>
        <fullName evidence="2">Formylglycine-generating sulfatase enzyme</fullName>
    </submittedName>
</protein>
<dbReference type="SUPFAM" id="SSF56436">
    <property type="entry name" value="C-type lectin-like"/>
    <property type="match status" value="1"/>
</dbReference>
<organism evidence="2 3">
    <name type="scientific">Jannaschia rubra</name>
    <dbReference type="NCBI Taxonomy" id="282197"/>
    <lineage>
        <taxon>Bacteria</taxon>
        <taxon>Pseudomonadati</taxon>
        <taxon>Pseudomonadota</taxon>
        <taxon>Alphaproteobacteria</taxon>
        <taxon>Rhodobacterales</taxon>
        <taxon>Roseobacteraceae</taxon>
        <taxon>Jannaschia</taxon>
    </lineage>
</organism>
<reference evidence="2 3" key="1">
    <citation type="submission" date="2015-07" db="EMBL/GenBank/DDBJ databases">
        <authorList>
            <person name="Noorani M."/>
        </authorList>
    </citation>
    <scope>NUCLEOTIDE SEQUENCE [LARGE SCALE GENOMIC DNA]</scope>
    <source>
        <strain evidence="2 3">CECT 5088</strain>
    </source>
</reference>
<dbReference type="InterPro" id="IPR051043">
    <property type="entry name" value="Sulfatase_Mod_Factor_Kinase"/>
</dbReference>
<dbReference type="PANTHER" id="PTHR23150:SF19">
    <property type="entry name" value="FORMYLGLYCINE-GENERATING ENZYME"/>
    <property type="match status" value="1"/>
</dbReference>
<dbReference type="RefSeq" id="WP_055682176.1">
    <property type="nucleotide sequence ID" value="NZ_CANMUL010000004.1"/>
</dbReference>
<proteinExistence type="predicted"/>
<evidence type="ECO:0000313" key="2">
    <source>
        <dbReference type="EMBL" id="CTQ32742.1"/>
    </source>
</evidence>
<dbReference type="EMBL" id="CXPG01000014">
    <property type="protein sequence ID" value="CTQ32742.1"/>
    <property type="molecule type" value="Genomic_DNA"/>
</dbReference>